<sequence>MGRSPLEMMLHCKIVVQLVRNEVDGYSLGFGPRFGGGCCAGEGADPEPPLVYFPIFKSTDQGYTWKELSRVQDTQNGWGLRYQPFLYVLPEALGSYPAGTVLLSGSSIPTDLSKTQIELYASTNSGKTWKFVSHIAAGGVALPNNGETPVWEPFLMKHKNTLICYYSDQRANTTQGQKMVHQTTTDLKTWGPVVDDVVYPTYTDRPGMPTVARLPDGRFIMTYEYGGGPGFSNYQFPVYYKIVSDPEKFGAATGVPLKTSDGSQPTGSPYVVWSSVGGKNGTIIASAHSNGEIFVNTQLGEGPWKKVASPEQNAYTRHLRVLQDQKKLLIMGGGQLPPSSTNKISVSVMDISKL</sequence>
<protein>
    <recommendedName>
        <fullName evidence="3">Glycoside hydrolase family 93 protein</fullName>
    </recommendedName>
</protein>
<dbReference type="Proteomes" id="UP001280581">
    <property type="component" value="Unassembled WGS sequence"/>
</dbReference>
<dbReference type="PANTHER" id="PTHR38792">
    <property type="entry name" value="BNR/ASP-BOX REPEAT DOMAIN PROTEIN (AFU_ORTHOLOGUE AFUA_7G06430)-RELATED"/>
    <property type="match status" value="1"/>
</dbReference>
<evidence type="ECO:0000313" key="2">
    <source>
        <dbReference type="Proteomes" id="UP001280581"/>
    </source>
</evidence>
<organism evidence="1 2">
    <name type="scientific">Pseudopithomyces chartarum</name>
    <dbReference type="NCBI Taxonomy" id="1892770"/>
    <lineage>
        <taxon>Eukaryota</taxon>
        <taxon>Fungi</taxon>
        <taxon>Dikarya</taxon>
        <taxon>Ascomycota</taxon>
        <taxon>Pezizomycotina</taxon>
        <taxon>Dothideomycetes</taxon>
        <taxon>Pleosporomycetidae</taxon>
        <taxon>Pleosporales</taxon>
        <taxon>Massarineae</taxon>
        <taxon>Didymosphaeriaceae</taxon>
        <taxon>Pseudopithomyces</taxon>
    </lineage>
</organism>
<keyword evidence="2" id="KW-1185">Reference proteome</keyword>
<gene>
    <name evidence="1" type="ORF">GRF29_8g282217</name>
</gene>
<name>A0AAN6RLK1_9PLEO</name>
<dbReference type="Gene3D" id="2.120.10.10">
    <property type="match status" value="1"/>
</dbReference>
<proteinExistence type="predicted"/>
<reference evidence="1 2" key="1">
    <citation type="submission" date="2021-02" db="EMBL/GenBank/DDBJ databases">
        <title>Genome assembly of Pseudopithomyces chartarum.</title>
        <authorList>
            <person name="Jauregui R."/>
            <person name="Singh J."/>
            <person name="Voisey C."/>
        </authorList>
    </citation>
    <scope>NUCLEOTIDE SEQUENCE [LARGE SCALE GENOMIC DNA]</scope>
    <source>
        <strain evidence="1 2">AGR01</strain>
    </source>
</reference>
<dbReference type="EMBL" id="WVTA01000002">
    <property type="protein sequence ID" value="KAK3215511.1"/>
    <property type="molecule type" value="Genomic_DNA"/>
</dbReference>
<dbReference type="PANTHER" id="PTHR38792:SF3">
    <property type="entry name" value="BNR_ASP-BOX REPEAT DOMAIN PROTEIN (AFU_ORTHOLOGUE AFUA_7G06430)-RELATED"/>
    <property type="match status" value="1"/>
</dbReference>
<accession>A0AAN6RLK1</accession>
<evidence type="ECO:0000313" key="1">
    <source>
        <dbReference type="EMBL" id="KAK3215511.1"/>
    </source>
</evidence>
<dbReference type="AlphaFoldDB" id="A0AAN6RLK1"/>
<evidence type="ECO:0008006" key="3">
    <source>
        <dbReference type="Google" id="ProtNLM"/>
    </source>
</evidence>
<comment type="caution">
    <text evidence="1">The sequence shown here is derived from an EMBL/GenBank/DDBJ whole genome shotgun (WGS) entry which is preliminary data.</text>
</comment>
<dbReference type="SUPFAM" id="SSF50939">
    <property type="entry name" value="Sialidases"/>
    <property type="match status" value="1"/>
</dbReference>
<dbReference type="InterPro" id="IPR036278">
    <property type="entry name" value="Sialidase_sf"/>
</dbReference>